<evidence type="ECO:0000256" key="2">
    <source>
        <dbReference type="ARBA" id="ARBA00009941"/>
    </source>
</evidence>
<name>A0A7S2TJG5_9EUKA</name>
<sequence length="426" mass="46138">MPLALLLAAFALKATSADNYAVLVAGSSGYSNYRHQADVCHAYQILIRNGVPADNIITMSYDDVAGSSENPFPGKLFNKPTEEGTPGVDVYDGCVIDYKGSEVTPKNFIAVLKGDSSASGKVLKSGSNDKVFINFVDHGAPGLVAFPSGYLHADELNSALKYMNENNMYSELVFYLEACESGSMFDGLLPDNIKIYATTAANGKESSWGTYCPPSSKVDGKELNTCLGDLYSVNWMEDADRGNTTETLEGQYEIVKDETSKSHVMEYGAVSTMGSDLADGFWGALTAKAVKKTPPVSKEFLVDSRDVALQTFYSQYINADAMDIQSRNELADKLISEIQLRQFADTTFLNIAKTAMAENNGILENALNGHYAPKSFDCHRAAIQAYEQQCAVITDYALKHVGILVNLCEITKDTATVVKAVKATCA</sequence>
<dbReference type="Gene3D" id="3.40.50.1460">
    <property type="match status" value="1"/>
</dbReference>
<dbReference type="FunFam" id="3.40.50.1460:FF:000006">
    <property type="entry name" value="Legumain"/>
    <property type="match status" value="1"/>
</dbReference>
<organism evidence="11">
    <name type="scientific">Lotharella oceanica</name>
    <dbReference type="NCBI Taxonomy" id="641309"/>
    <lineage>
        <taxon>Eukaryota</taxon>
        <taxon>Sar</taxon>
        <taxon>Rhizaria</taxon>
        <taxon>Cercozoa</taxon>
        <taxon>Chlorarachniophyceae</taxon>
        <taxon>Lotharella</taxon>
    </lineage>
</organism>
<proteinExistence type="inferred from homology"/>
<accession>A0A7S2TJG5</accession>
<dbReference type="GO" id="GO:0006624">
    <property type="term" value="P:vacuolar protein processing"/>
    <property type="evidence" value="ECO:0007669"/>
    <property type="project" value="TreeGrafter"/>
</dbReference>
<dbReference type="PANTHER" id="PTHR12000:SF42">
    <property type="entry name" value="LEGUMAIN"/>
    <property type="match status" value="1"/>
</dbReference>
<evidence type="ECO:0000256" key="8">
    <source>
        <dbReference type="PIRSR" id="PIRSR019663-1"/>
    </source>
</evidence>
<feature type="signal peptide" evidence="9">
    <location>
        <begin position="1"/>
        <end position="17"/>
    </location>
</feature>
<evidence type="ECO:0000256" key="4">
    <source>
        <dbReference type="ARBA" id="ARBA00022670"/>
    </source>
</evidence>
<comment type="catalytic activity">
    <reaction evidence="1">
        <text>Hydrolysis of proteins and small molecule substrates at -Asn-|-Xaa- bonds.</text>
        <dbReference type="EC" id="3.4.22.34"/>
    </reaction>
</comment>
<dbReference type="Pfam" id="PF20985">
    <property type="entry name" value="Legum_prodom"/>
    <property type="match status" value="1"/>
</dbReference>
<dbReference type="GO" id="GO:0005773">
    <property type="term" value="C:vacuole"/>
    <property type="evidence" value="ECO:0007669"/>
    <property type="project" value="GOC"/>
</dbReference>
<evidence type="ECO:0000256" key="3">
    <source>
        <dbReference type="ARBA" id="ARBA00012628"/>
    </source>
</evidence>
<evidence type="ECO:0000256" key="7">
    <source>
        <dbReference type="ARBA" id="ARBA00022807"/>
    </source>
</evidence>
<dbReference type="Gene3D" id="1.10.132.130">
    <property type="match status" value="1"/>
</dbReference>
<dbReference type="PANTHER" id="PTHR12000">
    <property type="entry name" value="HEMOGLOBINASE FAMILY MEMBER"/>
    <property type="match status" value="1"/>
</dbReference>
<feature type="active site" description="Nucleophile" evidence="8">
    <location>
        <position position="179"/>
    </location>
</feature>
<dbReference type="InterPro" id="IPR001096">
    <property type="entry name" value="Peptidase_C13"/>
</dbReference>
<keyword evidence="7" id="KW-0788">Thiol protease</keyword>
<comment type="similarity">
    <text evidence="2">Belongs to the peptidase C13 family.</text>
</comment>
<dbReference type="PRINTS" id="PR00776">
    <property type="entry name" value="HEMOGLOBNASE"/>
</dbReference>
<dbReference type="EC" id="3.4.22.34" evidence="3"/>
<dbReference type="AlphaFoldDB" id="A0A7S2TJG5"/>
<evidence type="ECO:0000256" key="5">
    <source>
        <dbReference type="ARBA" id="ARBA00022729"/>
    </source>
</evidence>
<evidence type="ECO:0000313" key="11">
    <source>
        <dbReference type="EMBL" id="CAD9750333.1"/>
    </source>
</evidence>
<keyword evidence="4" id="KW-0645">Protease</keyword>
<evidence type="ECO:0000259" key="10">
    <source>
        <dbReference type="Pfam" id="PF20985"/>
    </source>
</evidence>
<feature type="chain" id="PRO_5031295023" description="legumain" evidence="9">
    <location>
        <begin position="18"/>
        <end position="426"/>
    </location>
</feature>
<feature type="active site" evidence="8">
    <location>
        <position position="138"/>
    </location>
</feature>
<dbReference type="GO" id="GO:0051603">
    <property type="term" value="P:proteolysis involved in protein catabolic process"/>
    <property type="evidence" value="ECO:0007669"/>
    <property type="project" value="TreeGrafter"/>
</dbReference>
<protein>
    <recommendedName>
        <fullName evidence="3">legumain</fullName>
        <ecNumber evidence="3">3.4.22.34</ecNumber>
    </recommendedName>
</protein>
<dbReference type="CDD" id="cd21115">
    <property type="entry name" value="legumain_C"/>
    <property type="match status" value="1"/>
</dbReference>
<evidence type="ECO:0000256" key="1">
    <source>
        <dbReference type="ARBA" id="ARBA00000810"/>
    </source>
</evidence>
<feature type="domain" description="Legumain prodomain" evidence="10">
    <location>
        <begin position="333"/>
        <end position="425"/>
    </location>
</feature>
<evidence type="ECO:0000256" key="6">
    <source>
        <dbReference type="ARBA" id="ARBA00022801"/>
    </source>
</evidence>
<keyword evidence="5 9" id="KW-0732">Signal</keyword>
<dbReference type="GO" id="GO:0004197">
    <property type="term" value="F:cysteine-type endopeptidase activity"/>
    <property type="evidence" value="ECO:0007669"/>
    <property type="project" value="UniProtKB-EC"/>
</dbReference>
<reference evidence="11" key="1">
    <citation type="submission" date="2021-01" db="EMBL/GenBank/DDBJ databases">
        <authorList>
            <person name="Corre E."/>
            <person name="Pelletier E."/>
            <person name="Niang G."/>
            <person name="Scheremetjew M."/>
            <person name="Finn R."/>
            <person name="Kale V."/>
            <person name="Holt S."/>
            <person name="Cochrane G."/>
            <person name="Meng A."/>
            <person name="Brown T."/>
            <person name="Cohen L."/>
        </authorList>
    </citation>
    <scope>NUCLEOTIDE SEQUENCE</scope>
    <source>
        <strain evidence="11">CCMP622</strain>
    </source>
</reference>
<dbReference type="PIRSF" id="PIRSF019663">
    <property type="entry name" value="Legumain"/>
    <property type="match status" value="1"/>
</dbReference>
<keyword evidence="6" id="KW-0378">Hydrolase</keyword>
<dbReference type="Pfam" id="PF01650">
    <property type="entry name" value="Peptidase_C13"/>
    <property type="match status" value="1"/>
</dbReference>
<dbReference type="EMBL" id="HBHP01005098">
    <property type="protein sequence ID" value="CAD9750333.1"/>
    <property type="molecule type" value="Transcribed_RNA"/>
</dbReference>
<dbReference type="InterPro" id="IPR048501">
    <property type="entry name" value="Legum_prodom"/>
</dbReference>
<gene>
    <name evidence="11" type="ORF">LSP00402_LOCUS3146</name>
</gene>
<dbReference type="InterPro" id="IPR046427">
    <property type="entry name" value="Legumain_prodom_sf"/>
</dbReference>
<evidence type="ECO:0000256" key="9">
    <source>
        <dbReference type="SAM" id="SignalP"/>
    </source>
</evidence>